<evidence type="ECO:0000313" key="3">
    <source>
        <dbReference type="Proteomes" id="UP000190121"/>
    </source>
</evidence>
<dbReference type="RefSeq" id="WP_078736777.1">
    <property type="nucleotide sequence ID" value="NZ_FUXE01000007.1"/>
</dbReference>
<evidence type="ECO:0000313" key="2">
    <source>
        <dbReference type="EMBL" id="SJZ68184.1"/>
    </source>
</evidence>
<feature type="transmembrane region" description="Helical" evidence="1">
    <location>
        <begin position="70"/>
        <end position="96"/>
    </location>
</feature>
<accession>A0A1T4MN23</accession>
<protein>
    <submittedName>
        <fullName evidence="2">Uncharacterized membrane protein YhaH, DUF805 family</fullName>
    </submittedName>
</protein>
<dbReference type="Pfam" id="PF05656">
    <property type="entry name" value="DUF805"/>
    <property type="match status" value="1"/>
</dbReference>
<evidence type="ECO:0000256" key="1">
    <source>
        <dbReference type="SAM" id="Phobius"/>
    </source>
</evidence>
<organism evidence="2 3">
    <name type="scientific">Porphyromonas circumdentaria</name>
    <dbReference type="NCBI Taxonomy" id="29524"/>
    <lineage>
        <taxon>Bacteria</taxon>
        <taxon>Pseudomonadati</taxon>
        <taxon>Bacteroidota</taxon>
        <taxon>Bacteroidia</taxon>
        <taxon>Bacteroidales</taxon>
        <taxon>Porphyromonadaceae</taxon>
        <taxon>Porphyromonas</taxon>
    </lineage>
</organism>
<dbReference type="PANTHER" id="PTHR34980">
    <property type="entry name" value="INNER MEMBRANE PROTEIN-RELATED-RELATED"/>
    <property type="match status" value="1"/>
</dbReference>
<keyword evidence="1" id="KW-0472">Membrane</keyword>
<dbReference type="PANTHER" id="PTHR34980:SF2">
    <property type="entry name" value="INNER MEMBRANE PROTEIN YHAH-RELATED"/>
    <property type="match status" value="1"/>
</dbReference>
<reference evidence="3" key="1">
    <citation type="submission" date="2017-02" db="EMBL/GenBank/DDBJ databases">
        <authorList>
            <person name="Varghese N."/>
            <person name="Submissions S."/>
        </authorList>
    </citation>
    <scope>NUCLEOTIDE SEQUENCE [LARGE SCALE GENOMIC DNA]</scope>
    <source>
        <strain evidence="3">ATCC 51356</strain>
    </source>
</reference>
<feature type="transmembrane region" description="Helical" evidence="1">
    <location>
        <begin position="108"/>
        <end position="129"/>
    </location>
</feature>
<dbReference type="EMBL" id="FUXE01000007">
    <property type="protein sequence ID" value="SJZ68184.1"/>
    <property type="molecule type" value="Genomic_DNA"/>
</dbReference>
<dbReference type="Proteomes" id="UP000190121">
    <property type="component" value="Unassembled WGS sequence"/>
</dbReference>
<gene>
    <name evidence="2" type="ORF">SAMN02745171_00837</name>
</gene>
<keyword evidence="1" id="KW-0812">Transmembrane</keyword>
<keyword evidence="1" id="KW-1133">Transmembrane helix</keyword>
<sequence length="153" mass="17740">MNGFGYFSKAFKTWNFRGRARRREYWYYVLFQFLIVNGLYVLAIAVFGLPVIEYMEAVRNNPNDMVNNMLILYGSTPFIINQIVALIFLIPGICVYVRRLHDTGRSGWWFFINFIPLIGPIVGLVFLLLDGNIGTNKYGEDPKQNEYPANAHE</sequence>
<keyword evidence="3" id="KW-1185">Reference proteome</keyword>
<dbReference type="OrthoDB" id="9812349at2"/>
<feature type="transmembrane region" description="Helical" evidence="1">
    <location>
        <begin position="25"/>
        <end position="50"/>
    </location>
</feature>
<dbReference type="GO" id="GO:0005886">
    <property type="term" value="C:plasma membrane"/>
    <property type="evidence" value="ECO:0007669"/>
    <property type="project" value="TreeGrafter"/>
</dbReference>
<proteinExistence type="predicted"/>
<dbReference type="AlphaFoldDB" id="A0A1T4MN23"/>
<dbReference type="InterPro" id="IPR008523">
    <property type="entry name" value="DUF805"/>
</dbReference>
<name>A0A1T4MN23_9PORP</name>